<evidence type="ECO:0000313" key="3">
    <source>
        <dbReference type="Proteomes" id="UP000467700"/>
    </source>
</evidence>
<proteinExistence type="predicted"/>
<dbReference type="GO" id="GO:0016020">
    <property type="term" value="C:membrane"/>
    <property type="evidence" value="ECO:0007669"/>
    <property type="project" value="TreeGrafter"/>
</dbReference>
<dbReference type="OrthoDB" id="19657at2759"/>
<dbReference type="AlphaFoldDB" id="A0A8S0XZZ6"/>
<dbReference type="InterPro" id="IPR000073">
    <property type="entry name" value="AB_hydrolase_1"/>
</dbReference>
<dbReference type="EMBL" id="CACVBS010000088">
    <property type="protein sequence ID" value="CAA7270261.1"/>
    <property type="molecule type" value="Genomic_DNA"/>
</dbReference>
<dbReference type="PANTHER" id="PTHR43798:SF33">
    <property type="entry name" value="HYDROLASE, PUTATIVE (AFU_ORTHOLOGUE AFUA_2G14860)-RELATED"/>
    <property type="match status" value="1"/>
</dbReference>
<dbReference type="InterPro" id="IPR029058">
    <property type="entry name" value="AB_hydrolase_fold"/>
</dbReference>
<comment type="caution">
    <text evidence="2">The sequence shown here is derived from an EMBL/GenBank/DDBJ whole genome shotgun (WGS) entry which is preliminary data.</text>
</comment>
<dbReference type="InterPro" id="IPR050266">
    <property type="entry name" value="AB_hydrolase_sf"/>
</dbReference>
<evidence type="ECO:0000313" key="2">
    <source>
        <dbReference type="EMBL" id="CAA7270261.1"/>
    </source>
</evidence>
<protein>
    <recommendedName>
        <fullName evidence="1">AB hydrolase-1 domain-containing protein</fullName>
    </recommendedName>
</protein>
<dbReference type="Gene3D" id="3.40.50.1820">
    <property type="entry name" value="alpha/beta hydrolase"/>
    <property type="match status" value="1"/>
</dbReference>
<feature type="domain" description="AB hydrolase-1" evidence="1">
    <location>
        <begin position="39"/>
        <end position="276"/>
    </location>
</feature>
<gene>
    <name evidence="2" type="ORF">AAE3_LOCUS12503</name>
</gene>
<organism evidence="2 3">
    <name type="scientific">Cyclocybe aegerita</name>
    <name type="common">Black poplar mushroom</name>
    <name type="synonym">Agrocybe aegerita</name>
    <dbReference type="NCBI Taxonomy" id="1973307"/>
    <lineage>
        <taxon>Eukaryota</taxon>
        <taxon>Fungi</taxon>
        <taxon>Dikarya</taxon>
        <taxon>Basidiomycota</taxon>
        <taxon>Agaricomycotina</taxon>
        <taxon>Agaricomycetes</taxon>
        <taxon>Agaricomycetidae</taxon>
        <taxon>Agaricales</taxon>
        <taxon>Agaricineae</taxon>
        <taxon>Bolbitiaceae</taxon>
        <taxon>Cyclocybe</taxon>
    </lineage>
</organism>
<sequence length="367" mass="40227">MPFVDIDTSSGLFSFRYSIATPTSTTDSVEAISPDLPCILFLHSGYVGQEVFEDQFADRRLREFNLIGVDMKGFGDTKGLIGNAPFTPRESASDVDQITEKLNLPPCHIFGLANGCTVALELAGGYPSRVLSLTLCSPLSEVERESVIAGRTEVFKYWQQMDEVIRSPTAESEEFRISTSEELAGDVLLGSGQLMVNNSKSNRAVSMLSHAIATAKRNWSGSPEKLSLAYKTSLEWFLERRPIPDDMLEKIAVPVSIIYCSEDVAYPLECAEELEKRLIDAGVPKVALYEVPGAHYGSITNPKDINKILYETVSSCHPNLLGSSVSYVFDAQDRLVTPFTEVLVQHGYDPAEDSTNENGGLGVHLAL</sequence>
<name>A0A8S0XZZ6_CYCAE</name>
<evidence type="ECO:0000259" key="1">
    <source>
        <dbReference type="Pfam" id="PF00561"/>
    </source>
</evidence>
<keyword evidence="3" id="KW-1185">Reference proteome</keyword>
<dbReference type="PANTHER" id="PTHR43798">
    <property type="entry name" value="MONOACYLGLYCEROL LIPASE"/>
    <property type="match status" value="1"/>
</dbReference>
<accession>A0A8S0XZZ6</accession>
<dbReference type="SUPFAM" id="SSF53474">
    <property type="entry name" value="alpha/beta-Hydrolases"/>
    <property type="match status" value="1"/>
</dbReference>
<dbReference type="Proteomes" id="UP000467700">
    <property type="component" value="Unassembled WGS sequence"/>
</dbReference>
<dbReference type="Pfam" id="PF00561">
    <property type="entry name" value="Abhydrolase_1"/>
    <property type="match status" value="1"/>
</dbReference>
<reference evidence="2 3" key="1">
    <citation type="submission" date="2020-01" db="EMBL/GenBank/DDBJ databases">
        <authorList>
            <person name="Gupta K D."/>
        </authorList>
    </citation>
    <scope>NUCLEOTIDE SEQUENCE [LARGE SCALE GENOMIC DNA]</scope>
</reference>